<name>A0A1V3JS94_9PAST</name>
<dbReference type="AlphaFoldDB" id="A0A1V3JS94"/>
<evidence type="ECO:0000256" key="12">
    <source>
        <dbReference type="RuleBase" id="RU363101"/>
    </source>
</evidence>
<keyword evidence="10 12" id="KW-1133">Transmembrane helix</keyword>
<evidence type="ECO:0000256" key="10">
    <source>
        <dbReference type="ARBA" id="ARBA00022989"/>
    </source>
</evidence>
<evidence type="ECO:0000256" key="5">
    <source>
        <dbReference type="ARBA" id="ARBA00022448"/>
    </source>
</evidence>
<dbReference type="PANTHER" id="PTHR37531">
    <property type="entry name" value="HEME EXPORTER PROTEIN D"/>
    <property type="match status" value="1"/>
</dbReference>
<dbReference type="OrthoDB" id="9815607at2"/>
<evidence type="ECO:0000256" key="6">
    <source>
        <dbReference type="ARBA" id="ARBA00022475"/>
    </source>
</evidence>
<evidence type="ECO:0000313" key="14">
    <source>
        <dbReference type="Proteomes" id="UP000188602"/>
    </source>
</evidence>
<protein>
    <recommendedName>
        <fullName evidence="4 12">Heme exporter protein D</fullName>
    </recommendedName>
</protein>
<dbReference type="InterPro" id="IPR052075">
    <property type="entry name" value="Heme_exporter_D"/>
</dbReference>
<proteinExistence type="inferred from homology"/>
<sequence>MFFQTWNDFFNMGGYGFYVWLAYSISFIAIIALAVQSVKQRKTVLRNVLREAQREARLQQAHRSNKETTL</sequence>
<keyword evidence="5 12" id="KW-0813">Transport</keyword>
<comment type="subcellular location">
    <subcellularLocation>
        <location evidence="2 12">Cell inner membrane</location>
        <topology evidence="2 12">Single-pass membrane protein</topology>
    </subcellularLocation>
</comment>
<accession>A0A1V3JS94</accession>
<dbReference type="STRING" id="1907939.BKL49_02455"/>
<keyword evidence="9 12" id="KW-0201">Cytochrome c-type biogenesis</keyword>
<organism evidence="13 14">
    <name type="scientific">Rodentibacter myodis</name>
    <dbReference type="NCBI Taxonomy" id="1907939"/>
    <lineage>
        <taxon>Bacteria</taxon>
        <taxon>Pseudomonadati</taxon>
        <taxon>Pseudomonadota</taxon>
        <taxon>Gammaproteobacteria</taxon>
        <taxon>Pasteurellales</taxon>
        <taxon>Pasteurellaceae</taxon>
        <taxon>Rodentibacter</taxon>
    </lineage>
</organism>
<dbReference type="PANTHER" id="PTHR37531:SF1">
    <property type="entry name" value="HEME EXPORTER PROTEIN D"/>
    <property type="match status" value="1"/>
</dbReference>
<evidence type="ECO:0000256" key="7">
    <source>
        <dbReference type="ARBA" id="ARBA00022519"/>
    </source>
</evidence>
<evidence type="ECO:0000256" key="3">
    <source>
        <dbReference type="ARBA" id="ARBA00008741"/>
    </source>
</evidence>
<comment type="caution">
    <text evidence="13">The sequence shown here is derived from an EMBL/GenBank/DDBJ whole genome shotgun (WGS) entry which is preliminary data.</text>
</comment>
<evidence type="ECO:0000256" key="4">
    <source>
        <dbReference type="ARBA" id="ARBA00016461"/>
    </source>
</evidence>
<keyword evidence="8 12" id="KW-0812">Transmembrane</keyword>
<evidence type="ECO:0000256" key="11">
    <source>
        <dbReference type="ARBA" id="ARBA00023136"/>
    </source>
</evidence>
<dbReference type="EMBL" id="MLHQ01000008">
    <property type="protein sequence ID" value="OOF59674.1"/>
    <property type="molecule type" value="Genomic_DNA"/>
</dbReference>
<reference evidence="13 14" key="1">
    <citation type="submission" date="2016-10" db="EMBL/GenBank/DDBJ databases">
        <title>Rodentibacter gen. nov. and new species.</title>
        <authorList>
            <person name="Christensen H."/>
        </authorList>
    </citation>
    <scope>NUCLEOTIDE SEQUENCE [LARGE SCALE GENOMIC DNA]</scope>
    <source>
        <strain evidence="13 14">Ac151</strain>
    </source>
</reference>
<dbReference type="GO" id="GO:0017004">
    <property type="term" value="P:cytochrome complex assembly"/>
    <property type="evidence" value="ECO:0007669"/>
    <property type="project" value="UniProtKB-KW"/>
</dbReference>
<gene>
    <name evidence="13" type="ORF">BKL49_02455</name>
</gene>
<keyword evidence="14" id="KW-1185">Reference proteome</keyword>
<evidence type="ECO:0000256" key="1">
    <source>
        <dbReference type="ARBA" id="ARBA00002442"/>
    </source>
</evidence>
<dbReference type="GO" id="GO:0015886">
    <property type="term" value="P:heme transport"/>
    <property type="evidence" value="ECO:0007669"/>
    <property type="project" value="InterPro"/>
</dbReference>
<dbReference type="NCBIfam" id="TIGR03141">
    <property type="entry name" value="cytochro_ccmD"/>
    <property type="match status" value="1"/>
</dbReference>
<evidence type="ECO:0000256" key="2">
    <source>
        <dbReference type="ARBA" id="ARBA00004377"/>
    </source>
</evidence>
<comment type="function">
    <text evidence="1 12">Required for the export of heme to the periplasm for the biogenesis of c-type cytochromes.</text>
</comment>
<comment type="similarity">
    <text evidence="3 12">Belongs to the CcmD/CycX/HelD family.</text>
</comment>
<dbReference type="GO" id="GO:0005886">
    <property type="term" value="C:plasma membrane"/>
    <property type="evidence" value="ECO:0007669"/>
    <property type="project" value="UniProtKB-SubCell"/>
</dbReference>
<dbReference type="Proteomes" id="UP000188602">
    <property type="component" value="Unassembled WGS sequence"/>
</dbReference>
<keyword evidence="7 12" id="KW-0997">Cell inner membrane</keyword>
<feature type="transmembrane region" description="Helical" evidence="12">
    <location>
        <begin position="15"/>
        <end position="35"/>
    </location>
</feature>
<dbReference type="RefSeq" id="WP_077423055.1">
    <property type="nucleotide sequence ID" value="NZ_MLHQ01000008.1"/>
</dbReference>
<dbReference type="InterPro" id="IPR007078">
    <property type="entry name" value="Haem_export_protD_CcmD"/>
</dbReference>
<keyword evidence="6 12" id="KW-1003">Cell membrane</keyword>
<evidence type="ECO:0000256" key="8">
    <source>
        <dbReference type="ARBA" id="ARBA00022692"/>
    </source>
</evidence>
<keyword evidence="11 12" id="KW-0472">Membrane</keyword>
<dbReference type="GO" id="GO:1903607">
    <property type="term" value="P:cytochrome c biosynthetic process"/>
    <property type="evidence" value="ECO:0007669"/>
    <property type="project" value="TreeGrafter"/>
</dbReference>
<dbReference type="Pfam" id="PF04995">
    <property type="entry name" value="CcmD"/>
    <property type="match status" value="1"/>
</dbReference>
<evidence type="ECO:0000256" key="9">
    <source>
        <dbReference type="ARBA" id="ARBA00022748"/>
    </source>
</evidence>
<evidence type="ECO:0000313" key="13">
    <source>
        <dbReference type="EMBL" id="OOF59674.1"/>
    </source>
</evidence>